<name>A0A0A8Y4D7_ARUDO</name>
<proteinExistence type="predicted"/>
<organism evidence="1">
    <name type="scientific">Arundo donax</name>
    <name type="common">Giant reed</name>
    <name type="synonym">Donax arundinaceus</name>
    <dbReference type="NCBI Taxonomy" id="35708"/>
    <lineage>
        <taxon>Eukaryota</taxon>
        <taxon>Viridiplantae</taxon>
        <taxon>Streptophyta</taxon>
        <taxon>Embryophyta</taxon>
        <taxon>Tracheophyta</taxon>
        <taxon>Spermatophyta</taxon>
        <taxon>Magnoliopsida</taxon>
        <taxon>Liliopsida</taxon>
        <taxon>Poales</taxon>
        <taxon>Poaceae</taxon>
        <taxon>PACMAD clade</taxon>
        <taxon>Arundinoideae</taxon>
        <taxon>Arundineae</taxon>
        <taxon>Arundo</taxon>
    </lineage>
</organism>
<dbReference type="EMBL" id="GBRH01279098">
    <property type="protein sequence ID" value="JAD18797.1"/>
    <property type="molecule type" value="Transcribed_RNA"/>
</dbReference>
<reference evidence="1" key="2">
    <citation type="journal article" date="2015" name="Data Brief">
        <title>Shoot transcriptome of the giant reed, Arundo donax.</title>
        <authorList>
            <person name="Barrero R.A."/>
            <person name="Guerrero F.D."/>
            <person name="Moolhuijzen P."/>
            <person name="Goolsby J.A."/>
            <person name="Tidwell J."/>
            <person name="Bellgard S.E."/>
            <person name="Bellgard M.I."/>
        </authorList>
    </citation>
    <scope>NUCLEOTIDE SEQUENCE</scope>
    <source>
        <tissue evidence="1">Shoot tissue taken approximately 20 cm above the soil surface</tissue>
    </source>
</reference>
<sequence length="52" mass="5933">MIEKFASSSIFLLSFQSHTRVCTTVNTLADAMSVRNIRDLYTPPNTRRELSL</sequence>
<accession>A0A0A8Y4D7</accession>
<evidence type="ECO:0000313" key="1">
    <source>
        <dbReference type="EMBL" id="JAD18797.1"/>
    </source>
</evidence>
<reference evidence="1" key="1">
    <citation type="submission" date="2014-09" db="EMBL/GenBank/DDBJ databases">
        <authorList>
            <person name="Magalhaes I.L.F."/>
            <person name="Oliveira U."/>
            <person name="Santos F.R."/>
            <person name="Vidigal T.H.D.A."/>
            <person name="Brescovit A.D."/>
            <person name="Santos A.J."/>
        </authorList>
    </citation>
    <scope>NUCLEOTIDE SEQUENCE</scope>
    <source>
        <tissue evidence="1">Shoot tissue taken approximately 20 cm above the soil surface</tissue>
    </source>
</reference>
<dbReference type="AlphaFoldDB" id="A0A0A8Y4D7"/>
<protein>
    <submittedName>
        <fullName evidence="1">Uncharacterized protein</fullName>
    </submittedName>
</protein>